<gene>
    <name evidence="2" type="ORF">g.24116</name>
    <name evidence="1" type="ORF">g.24117</name>
</gene>
<evidence type="ECO:0000313" key="2">
    <source>
        <dbReference type="EMBL" id="JAS84381.1"/>
    </source>
</evidence>
<dbReference type="SUPFAM" id="SSF53098">
    <property type="entry name" value="Ribonuclease H-like"/>
    <property type="match status" value="1"/>
</dbReference>
<dbReference type="InterPro" id="IPR012337">
    <property type="entry name" value="RNaseH-like_sf"/>
</dbReference>
<reference evidence="2" key="1">
    <citation type="submission" date="2015-11" db="EMBL/GenBank/DDBJ databases">
        <title>De novo transcriptome assembly of four potential Pierce s Disease insect vectors from Arizona vineyards.</title>
        <authorList>
            <person name="Tassone E.E."/>
        </authorList>
    </citation>
    <scope>NUCLEOTIDE SEQUENCE</scope>
</reference>
<name>A0A1B6IBS1_9HEMI</name>
<dbReference type="AlphaFoldDB" id="A0A1B6IBS1"/>
<protein>
    <submittedName>
        <fullName evidence="2">Uncharacterized protein</fullName>
    </submittedName>
</protein>
<dbReference type="EMBL" id="GECU01023325">
    <property type="protein sequence ID" value="JAS84381.1"/>
    <property type="molecule type" value="Transcribed_RNA"/>
</dbReference>
<evidence type="ECO:0000313" key="1">
    <source>
        <dbReference type="EMBL" id="JAS70817.1"/>
    </source>
</evidence>
<sequence length="107" mass="11864">MQNINNFQAGLKALDPCSFDYKAVWECKNALLELIKSNKVSPGRVPGHKGIPGNEIAETLPKFVSNRLLIGPEPDYGVGFSYTKALVNVWEKRSRSETWRKSSGPGN</sequence>
<proteinExistence type="predicted"/>
<organism evidence="2">
    <name type="scientific">Homalodisca liturata</name>
    <dbReference type="NCBI Taxonomy" id="320908"/>
    <lineage>
        <taxon>Eukaryota</taxon>
        <taxon>Metazoa</taxon>
        <taxon>Ecdysozoa</taxon>
        <taxon>Arthropoda</taxon>
        <taxon>Hexapoda</taxon>
        <taxon>Insecta</taxon>
        <taxon>Pterygota</taxon>
        <taxon>Neoptera</taxon>
        <taxon>Paraneoptera</taxon>
        <taxon>Hemiptera</taxon>
        <taxon>Auchenorrhyncha</taxon>
        <taxon>Membracoidea</taxon>
        <taxon>Cicadellidae</taxon>
        <taxon>Cicadellinae</taxon>
        <taxon>Proconiini</taxon>
        <taxon>Homalodisca</taxon>
    </lineage>
</organism>
<accession>A0A1B6IBS1</accession>
<dbReference type="EMBL" id="GECU01036889">
    <property type="protein sequence ID" value="JAS70817.1"/>
    <property type="molecule type" value="Transcribed_RNA"/>
</dbReference>